<feature type="region of interest" description="Disordered" evidence="6">
    <location>
        <begin position="258"/>
        <end position="282"/>
    </location>
</feature>
<keyword evidence="4 7" id="KW-1133">Transmembrane helix</keyword>
<evidence type="ECO:0000313" key="10">
    <source>
        <dbReference type="EMBL" id="TPX43926.1"/>
    </source>
</evidence>
<feature type="transmembrane region" description="Helical" evidence="7">
    <location>
        <begin position="841"/>
        <end position="864"/>
    </location>
</feature>
<sequence>MLPVPSLNAMANDHDHALPSKSATTTTPAAVTIQNSANPLAPMSATTASHDELVDEFKPLLIPSQDPAVVVPTAAARSSALDTRTRSSAVLGPNGRPIVLSHSSNRIHEAALKAIQDKVRPDATGDAADKLMAQALIDMEEEAVRVGRSRRASVSANDSVLVGPRERRKSVLRRRSSFNATSATPQSSSGANTIQSKQTSAYPRAMPSLAETNDISPKPKTRLPSPTTDCRHVHQPPALEVPRAADAAVTRIDMLNTASAQRTTTSNSLSPSSADPANPVDPRKLMTPVSPHGDPIPASQAMPSHVNFYRAANRGTIPHAIPGDDGGKYIGFDGIGRRDLRHLTKDSRTVSFKKSVAKKRAKERAASQDALNKTNGEPQGQVAVEVEKTTIVDENTPRERTKTPFQTNSKRAQLKGLGRWIYDMKKWMRRHPMKKFFTVPIWISAIKAIENRFGTSIASYFVIARWAFLLNLVLASIWFWFIFVEGFLGMSDSTPVGSTKLVNMSGGGGFLNFFTGSAGWAYTVMFYGGYTSQAFGASYRLDLAWIFCIFAFFGVSFLAIVLTMRALFVSRPYGSSTVSSDGYTPFSAVLFSAWDFGRTSSKAVKTHNIGISTILKALITQDSIKRKLKERTLKEQRTLIAKRVFSNIATLLVLALACYLIYLASIVDAGSSRYVSLVMSAMNLAFPLVFAFLGKFEKWHSPELEMTMMLARTYVLKMASIYVVLYGIYIQLYSPKAPLCWENLVGQAFWQLVWLDVAITTATTIGEAVFYNRIWNRWEFDLPSSTLAIVYRQALIWVGSIYSPATALLGVLTSFILFYVKHYTLIYFGEPPKIIHNSTKQVFWFLAFMACTLVLSGFPIWWAILRIPSSCGPHDPSTWPLTSAQGALRVMYDVIPKWANAMSGPAATFFSTISNIAFLGPILTFLCLCVLYLITLSQKRLQKLNELEEELFEEREDKRFLMRFYKIQT</sequence>
<dbReference type="PANTHER" id="PTHR23302:SF24">
    <property type="entry name" value="TMC DOMAIN-CONTAINING PROTEIN"/>
    <property type="match status" value="1"/>
</dbReference>
<feature type="transmembrane region" description="Helical" evidence="7">
    <location>
        <begin position="794"/>
        <end position="820"/>
    </location>
</feature>
<evidence type="ECO:0000256" key="2">
    <source>
        <dbReference type="ARBA" id="ARBA00006510"/>
    </source>
</evidence>
<evidence type="ECO:0000259" key="8">
    <source>
        <dbReference type="Pfam" id="PF07810"/>
    </source>
</evidence>
<feature type="compositionally biased region" description="Basic residues" evidence="6">
    <location>
        <begin position="166"/>
        <end position="176"/>
    </location>
</feature>
<feature type="domain" description="TMC" evidence="8">
    <location>
        <begin position="740"/>
        <end position="833"/>
    </location>
</feature>
<feature type="compositionally biased region" description="Polar residues" evidence="6">
    <location>
        <begin position="258"/>
        <end position="275"/>
    </location>
</feature>
<organism evidence="9 11">
    <name type="scientific">Synchytrium endobioticum</name>
    <dbReference type="NCBI Taxonomy" id="286115"/>
    <lineage>
        <taxon>Eukaryota</taxon>
        <taxon>Fungi</taxon>
        <taxon>Fungi incertae sedis</taxon>
        <taxon>Chytridiomycota</taxon>
        <taxon>Chytridiomycota incertae sedis</taxon>
        <taxon>Chytridiomycetes</taxon>
        <taxon>Synchytriales</taxon>
        <taxon>Synchytriaceae</taxon>
        <taxon>Synchytrium</taxon>
    </lineage>
</organism>
<reference evidence="11 12" key="1">
    <citation type="journal article" date="2019" name="Sci. Rep.">
        <title>Comparative genomics of chytrid fungi reveal insights into the obligate biotrophic and pathogenic lifestyle of Synchytrium endobioticum.</title>
        <authorList>
            <person name="van de Vossenberg B.T.L.H."/>
            <person name="Warris S."/>
            <person name="Nguyen H.D.T."/>
            <person name="van Gent-Pelzer M.P.E."/>
            <person name="Joly D.L."/>
            <person name="van de Geest H.C."/>
            <person name="Bonants P.J.M."/>
            <person name="Smith D.S."/>
            <person name="Levesque C.A."/>
            <person name="van der Lee T.A.J."/>
        </authorList>
    </citation>
    <scope>NUCLEOTIDE SEQUENCE [LARGE SCALE GENOMIC DNA]</scope>
    <source>
        <strain evidence="10 12">LEV6574</strain>
        <strain evidence="9 11">MB42</strain>
    </source>
</reference>
<dbReference type="GO" id="GO:0008381">
    <property type="term" value="F:mechanosensitive monoatomic ion channel activity"/>
    <property type="evidence" value="ECO:0007669"/>
    <property type="project" value="TreeGrafter"/>
</dbReference>
<dbReference type="OrthoDB" id="1936208at2759"/>
<dbReference type="STRING" id="286115.A0A507CDC9"/>
<evidence type="ECO:0000313" key="12">
    <source>
        <dbReference type="Proteomes" id="UP000320475"/>
    </source>
</evidence>
<feature type="transmembrane region" description="Helical" evidence="7">
    <location>
        <begin position="644"/>
        <end position="662"/>
    </location>
</feature>
<evidence type="ECO:0000256" key="3">
    <source>
        <dbReference type="ARBA" id="ARBA00022692"/>
    </source>
</evidence>
<comment type="caution">
    <text evidence="9">The sequence shown here is derived from an EMBL/GenBank/DDBJ whole genome shotgun (WGS) entry which is preliminary data.</text>
</comment>
<evidence type="ECO:0000313" key="11">
    <source>
        <dbReference type="Proteomes" id="UP000317494"/>
    </source>
</evidence>
<dbReference type="InterPro" id="IPR038900">
    <property type="entry name" value="TMC"/>
</dbReference>
<evidence type="ECO:0000256" key="1">
    <source>
        <dbReference type="ARBA" id="ARBA00004141"/>
    </source>
</evidence>
<dbReference type="Proteomes" id="UP000320475">
    <property type="component" value="Unassembled WGS sequence"/>
</dbReference>
<proteinExistence type="inferred from homology"/>
<keyword evidence="11" id="KW-1185">Reference proteome</keyword>
<evidence type="ECO:0000256" key="6">
    <source>
        <dbReference type="SAM" id="MobiDB-lite"/>
    </source>
</evidence>
<evidence type="ECO:0000256" key="5">
    <source>
        <dbReference type="ARBA" id="ARBA00023136"/>
    </source>
</evidence>
<dbReference type="VEuPathDB" id="FungiDB:SeMB42_g06923"/>
<feature type="transmembrane region" description="Helical" evidence="7">
    <location>
        <begin position="501"/>
        <end position="523"/>
    </location>
</feature>
<dbReference type="AlphaFoldDB" id="A0A507CDC9"/>
<feature type="region of interest" description="Disordered" evidence="6">
    <location>
        <begin position="1"/>
        <end position="26"/>
    </location>
</feature>
<dbReference type="PANTHER" id="PTHR23302">
    <property type="entry name" value="TRANSMEMBRANE CHANNEL-RELATED"/>
    <property type="match status" value="1"/>
</dbReference>
<keyword evidence="3 7" id="KW-0812">Transmembrane</keyword>
<dbReference type="Pfam" id="PF07810">
    <property type="entry name" value="TMC"/>
    <property type="match status" value="1"/>
</dbReference>
<feature type="compositionally biased region" description="Polar residues" evidence="6">
    <location>
        <begin position="178"/>
        <end position="201"/>
    </location>
</feature>
<feature type="transmembrane region" description="Helical" evidence="7">
    <location>
        <begin position="466"/>
        <end position="489"/>
    </location>
</feature>
<dbReference type="EMBL" id="QEAN01000429">
    <property type="protein sequence ID" value="TPX37348.1"/>
    <property type="molecule type" value="Genomic_DNA"/>
</dbReference>
<comment type="similarity">
    <text evidence="2">Belongs to the TMC family.</text>
</comment>
<feature type="region of interest" description="Disordered" evidence="6">
    <location>
        <begin position="354"/>
        <end position="376"/>
    </location>
</feature>
<dbReference type="EMBL" id="QEAM01000204">
    <property type="protein sequence ID" value="TPX43926.1"/>
    <property type="molecule type" value="Genomic_DNA"/>
</dbReference>
<protein>
    <recommendedName>
        <fullName evidence="8">TMC domain-containing protein</fullName>
    </recommendedName>
</protein>
<gene>
    <name evidence="10" type="ORF">SeLEV6574_g04804</name>
    <name evidence="9" type="ORF">SeMB42_g06923</name>
</gene>
<feature type="region of interest" description="Disordered" evidence="6">
    <location>
        <begin position="144"/>
        <end position="234"/>
    </location>
</feature>
<comment type="subcellular location">
    <subcellularLocation>
        <location evidence="1">Membrane</location>
        <topology evidence="1">Multi-pass membrane protein</topology>
    </subcellularLocation>
</comment>
<feature type="transmembrane region" description="Helical" evidence="7">
    <location>
        <begin position="674"/>
        <end position="693"/>
    </location>
</feature>
<dbReference type="GO" id="GO:0005886">
    <property type="term" value="C:plasma membrane"/>
    <property type="evidence" value="ECO:0007669"/>
    <property type="project" value="InterPro"/>
</dbReference>
<feature type="transmembrane region" description="Helical" evidence="7">
    <location>
        <begin position="543"/>
        <end position="562"/>
    </location>
</feature>
<dbReference type="Proteomes" id="UP000317494">
    <property type="component" value="Unassembled WGS sequence"/>
</dbReference>
<evidence type="ECO:0000313" key="9">
    <source>
        <dbReference type="EMBL" id="TPX37348.1"/>
    </source>
</evidence>
<dbReference type="InterPro" id="IPR012496">
    <property type="entry name" value="TMC_dom"/>
</dbReference>
<feature type="transmembrane region" description="Helical" evidence="7">
    <location>
        <begin position="714"/>
        <end position="734"/>
    </location>
</feature>
<feature type="transmembrane region" description="Helical" evidence="7">
    <location>
        <begin position="912"/>
        <end position="934"/>
    </location>
</feature>
<name>A0A507CDC9_9FUNG</name>
<keyword evidence="5 7" id="KW-0472">Membrane</keyword>
<evidence type="ECO:0000256" key="4">
    <source>
        <dbReference type="ARBA" id="ARBA00022989"/>
    </source>
</evidence>
<evidence type="ECO:0000256" key="7">
    <source>
        <dbReference type="SAM" id="Phobius"/>
    </source>
</evidence>
<accession>A0A507CDC9</accession>